<dbReference type="UniPathway" id="UPA00378"/>
<evidence type="ECO:0000256" key="6">
    <source>
        <dbReference type="ARBA" id="ARBA00022824"/>
    </source>
</evidence>
<evidence type="ECO:0000256" key="2">
    <source>
        <dbReference type="ARBA" id="ARBA00004922"/>
    </source>
</evidence>
<proteinExistence type="inferred from homology"/>
<evidence type="ECO:0000256" key="1">
    <source>
        <dbReference type="ARBA" id="ARBA00004115"/>
    </source>
</evidence>
<keyword evidence="6 9" id="KW-0256">Endoplasmic reticulum</keyword>
<sequence>MGCSTKSNLPLVLARGIIGLMLCSFHMVHAQPGDTLVLLDTLMTKDTHSDFFALLTARGYKLTFRQADDATLTLKKYGEYIYKHLILFSPTTEEFGGSITIQALTEFIDDGGNVLAAVNSRAGDAMKDLAAECGLEVDDEGAVVIDHLSYDVRLDNGDHTTIVANPVTQLADIPPILGGPDSSAKEFSPILFKGIGLITNRKNPLVTNILKGSPATFSSAPRSVIRNEKPPNVAGESTSLIAALQARNNARVVFSGSLLFFSNEYLRAPVSGSSGVKATQSGNKRLAEALAAWAFRETGVLRHSDISHGGPYTIMDQATFSIKVETLSSEGKWVSYSHPAIQMEFVRIDPFVRTDLRLVDAKQGRYEVSFRVPDVYGVFQFRVEHRRPGFDRLAVTSQVSVRPLQHTQYERFIPAARPYVLSALMMMLGLFVFSFVFIHHQDSEKEDKEKKSKKE</sequence>
<organism evidence="12 13">
    <name type="scientific">Varroa destructor</name>
    <name type="common">Honeybee mite</name>
    <dbReference type="NCBI Taxonomy" id="109461"/>
    <lineage>
        <taxon>Eukaryota</taxon>
        <taxon>Metazoa</taxon>
        <taxon>Ecdysozoa</taxon>
        <taxon>Arthropoda</taxon>
        <taxon>Chelicerata</taxon>
        <taxon>Arachnida</taxon>
        <taxon>Acari</taxon>
        <taxon>Parasitiformes</taxon>
        <taxon>Mesostigmata</taxon>
        <taxon>Gamasina</taxon>
        <taxon>Dermanyssoidea</taxon>
        <taxon>Varroidae</taxon>
        <taxon>Varroa</taxon>
    </lineage>
</organism>
<reference evidence="12" key="1">
    <citation type="submission" date="2021-01" db="UniProtKB">
        <authorList>
            <consortium name="EnsemblMetazoa"/>
        </authorList>
    </citation>
    <scope>IDENTIFICATION</scope>
</reference>
<dbReference type="InterPro" id="IPR005013">
    <property type="entry name" value="DDOST_48_kDa_subunit"/>
</dbReference>
<dbReference type="FunCoup" id="A0A7M7KRF4">
    <property type="interactions" value="1699"/>
</dbReference>
<evidence type="ECO:0000259" key="11">
    <source>
        <dbReference type="Pfam" id="PF23358"/>
    </source>
</evidence>
<dbReference type="InterPro" id="IPR055457">
    <property type="entry name" value="OST48_N"/>
</dbReference>
<evidence type="ECO:0000256" key="5">
    <source>
        <dbReference type="ARBA" id="ARBA00022692"/>
    </source>
</evidence>
<dbReference type="InterPro" id="IPR055459">
    <property type="entry name" value="OST48_MD"/>
</dbReference>
<keyword evidence="13" id="KW-1185">Reference proteome</keyword>
<evidence type="ECO:0000256" key="3">
    <source>
        <dbReference type="ARBA" id="ARBA00008743"/>
    </source>
</evidence>
<comment type="function">
    <text evidence="9">Subunit of the oligosaccharyl transferase (OST) complex that catalyzes the initial transfer of a defined glycan (Glc(3)Man(9)GlcNAc(2) in eukaryotes) from the lipid carrier dolichol-pyrophosphate to an asparagine residue within an Asn-X-Ser/Thr consensus motif in nascent polypeptide chains, the first step in protein N-glycosylation. N-glycosylation occurs cotranslationally and the complex associates with the Sec61 complex at the channel-forming translocon complex that mediates protein translocation across the endoplasmic reticulum (ER).</text>
</comment>
<dbReference type="GO" id="GO:0008250">
    <property type="term" value="C:oligosaccharyltransferase complex"/>
    <property type="evidence" value="ECO:0007669"/>
    <property type="project" value="TreeGrafter"/>
</dbReference>
<evidence type="ECO:0000256" key="9">
    <source>
        <dbReference type="RuleBase" id="RU361142"/>
    </source>
</evidence>
<protein>
    <recommendedName>
        <fullName evidence="4 9">Dolichyl-diphosphooligosaccharide--protein glycosyltransferase 48 kDa subunit</fullName>
        <shortName evidence="9">Oligosaccharyl transferase 48 kDa subunit</shortName>
    </recommendedName>
</protein>
<feature type="transmembrane region" description="Helical" evidence="9">
    <location>
        <begin position="419"/>
        <end position="438"/>
    </location>
</feature>
<keyword evidence="5 9" id="KW-0812">Transmembrane</keyword>
<dbReference type="EnsemblMetazoa" id="XM_022811941">
    <property type="protein sequence ID" value="XP_022667676"/>
    <property type="gene ID" value="LOC111253066"/>
</dbReference>
<feature type="domain" description="OST48 N-terminal" evidence="10">
    <location>
        <begin position="35"/>
        <end position="294"/>
    </location>
</feature>
<evidence type="ECO:0000313" key="13">
    <source>
        <dbReference type="Proteomes" id="UP000594260"/>
    </source>
</evidence>
<feature type="domain" description="OST48 middle" evidence="11">
    <location>
        <begin position="310"/>
        <end position="440"/>
    </location>
</feature>
<dbReference type="InParanoid" id="A0A7M7KRF4"/>
<keyword evidence="7 9" id="KW-1133">Transmembrane helix</keyword>
<evidence type="ECO:0000256" key="4">
    <source>
        <dbReference type="ARBA" id="ARBA00013350"/>
    </source>
</evidence>
<dbReference type="AlphaFoldDB" id="A0A7M7KRF4"/>
<evidence type="ECO:0000259" key="10">
    <source>
        <dbReference type="Pfam" id="PF03345"/>
    </source>
</evidence>
<comment type="pathway">
    <text evidence="2 9">Protein modification; protein glycosylation.</text>
</comment>
<dbReference type="Pfam" id="PF23358">
    <property type="entry name" value="OST48_MD"/>
    <property type="match status" value="1"/>
</dbReference>
<dbReference type="Proteomes" id="UP000594260">
    <property type="component" value="Unplaced"/>
</dbReference>
<comment type="subunit">
    <text evidence="9">Component of the oligosaccharyltransferase (OST) complex.</text>
</comment>
<keyword evidence="8 9" id="KW-0472">Membrane</keyword>
<dbReference type="KEGG" id="vde:111253066"/>
<dbReference type="PANTHER" id="PTHR10830">
    <property type="entry name" value="DOLICHYL-DIPHOSPHOOLIGOSACCHARIDE--PROTEIN GLYCOSYLTRANSFERASE 48 KDA SUBUNIT"/>
    <property type="match status" value="1"/>
</dbReference>
<feature type="chain" id="PRO_5029950860" description="Dolichyl-diphosphooligosaccharide--protein glycosyltransferase 48 kDa subunit" evidence="9">
    <location>
        <begin position="31"/>
        <end position="455"/>
    </location>
</feature>
<comment type="similarity">
    <text evidence="3 9">Belongs to the DDOST 48 kDa subunit family.</text>
</comment>
<dbReference type="PANTHER" id="PTHR10830:SF0">
    <property type="entry name" value="DOLICHYL-DIPHOSPHOOLIGOSACCHARIDE--PROTEIN GLYCOSYLTRANSFERASE 48 KDA SUBUNIT"/>
    <property type="match status" value="1"/>
</dbReference>
<accession>A0A7M7KRF4</accession>
<dbReference type="OrthoDB" id="29105at2759"/>
<evidence type="ECO:0000256" key="8">
    <source>
        <dbReference type="ARBA" id="ARBA00023136"/>
    </source>
</evidence>
<dbReference type="CTD" id="31849"/>
<dbReference type="GO" id="GO:0018279">
    <property type="term" value="P:protein N-linked glycosylation via asparagine"/>
    <property type="evidence" value="ECO:0007669"/>
    <property type="project" value="UniProtKB-UniRule"/>
</dbReference>
<dbReference type="GeneID" id="111253066"/>
<dbReference type="Pfam" id="PF03345">
    <property type="entry name" value="OST48_N"/>
    <property type="match status" value="1"/>
</dbReference>
<dbReference type="RefSeq" id="XP_022667676.1">
    <property type="nucleotide sequence ID" value="XM_022811941.1"/>
</dbReference>
<evidence type="ECO:0000313" key="12">
    <source>
        <dbReference type="EnsemblMetazoa" id="XP_022667676"/>
    </source>
</evidence>
<comment type="subcellular location">
    <subcellularLocation>
        <location evidence="1 9">Endoplasmic reticulum membrane</location>
        <topology evidence="1 9">Single-pass type I membrane protein</topology>
    </subcellularLocation>
</comment>
<name>A0A7M7KRF4_VARDE</name>
<feature type="signal peptide" evidence="9">
    <location>
        <begin position="1"/>
        <end position="30"/>
    </location>
</feature>
<keyword evidence="9" id="KW-0732">Signal</keyword>
<dbReference type="OMA" id="AHDEYPR"/>
<evidence type="ECO:0000256" key="7">
    <source>
        <dbReference type="ARBA" id="ARBA00022989"/>
    </source>
</evidence>